<proteinExistence type="predicted"/>
<dbReference type="KEGG" id="bana:BARAN1_0191"/>
<sequence length="63" mass="7050">MVLRGQPYSTFSPAVDTDAWERCDQEPEAGESARQCVGHALQPQPFGVSWWITIAWRICPVSS</sequence>
<protein>
    <submittedName>
        <fullName evidence="1">Uncharacterized protein</fullName>
    </submittedName>
</protein>
<organism evidence="1 2">
    <name type="scientific">Candidatus Bipolaricaulis anaerobius</name>
    <dbReference type="NCBI Taxonomy" id="2026885"/>
    <lineage>
        <taxon>Bacteria</taxon>
        <taxon>Candidatus Bipolaricaulota</taxon>
        <taxon>Candidatus Bipolaricaulia</taxon>
        <taxon>Candidatus Bipolaricaulales</taxon>
        <taxon>Candidatus Bipolaricaulaceae</taxon>
        <taxon>Candidatus Bipolaricaulis</taxon>
    </lineage>
</organism>
<name>A0A2X3KXC0_9BACT</name>
<evidence type="ECO:0000313" key="1">
    <source>
        <dbReference type="EMBL" id="SQD92216.1"/>
    </source>
</evidence>
<reference evidence="2" key="1">
    <citation type="submission" date="2018-05" db="EMBL/GenBank/DDBJ databases">
        <authorList>
            <person name="Hao L."/>
        </authorList>
    </citation>
    <scope>NUCLEOTIDE SEQUENCE [LARGE SCALE GENOMIC DNA]</scope>
</reference>
<evidence type="ECO:0000313" key="2">
    <source>
        <dbReference type="Proteomes" id="UP000249818"/>
    </source>
</evidence>
<dbReference type="EMBL" id="LS483254">
    <property type="protein sequence ID" value="SQD92216.1"/>
    <property type="molecule type" value="Genomic_DNA"/>
</dbReference>
<accession>A0A2X3KXC0</accession>
<keyword evidence="2" id="KW-1185">Reference proteome</keyword>
<gene>
    <name evidence="1" type="ORF">BARAN1_0191</name>
</gene>
<dbReference type="AlphaFoldDB" id="A0A2X3KXC0"/>
<dbReference type="Proteomes" id="UP000249818">
    <property type="component" value="Chromosome BARAN1"/>
</dbReference>